<organism evidence="2 3">
    <name type="scientific">Priestia megaterium (strain ATCC 12872 / QMB1551)</name>
    <name type="common">Bacillus megaterium</name>
    <dbReference type="NCBI Taxonomy" id="545693"/>
    <lineage>
        <taxon>Bacteria</taxon>
        <taxon>Bacillati</taxon>
        <taxon>Bacillota</taxon>
        <taxon>Bacilli</taxon>
        <taxon>Bacillales</taxon>
        <taxon>Bacillaceae</taxon>
        <taxon>Priestia</taxon>
    </lineage>
</organism>
<evidence type="ECO:0000313" key="2">
    <source>
        <dbReference type="EMBL" id="ABE01831.1"/>
    </source>
</evidence>
<name>Q1W5C2_PRIM1</name>
<dbReference type="HOGENOM" id="CLU_3022418_0_0_9"/>
<dbReference type="EMBL" id="CP001985">
    <property type="protein sequence ID" value="ABE01831.1"/>
    <property type="molecule type" value="Genomic_DNA"/>
</dbReference>
<sequence length="55" mass="6416">MGNCKKYHDEDSDIRDLIKLLKSENNRIESIEKLLGKNEKLAEQLLGIRAKRGKY</sequence>
<reference key="3">
    <citation type="submission" date="2010-04" db="EMBL/GenBank/DDBJ databases">
        <title>Genome sequences of the industrial vitamin B12-producers B. megaterium QM B1551 and DSM319 reveal new insights into the Bacillus genome evolution and pan-genome structure.</title>
        <authorList>
            <person name="Eppinger M."/>
            <person name="Bunk B."/>
            <person name="Johns M.A."/>
            <person name="Edirisinghe J.N."/>
            <person name="Kutumbaka K.K."/>
            <person name="Riley D.R."/>
            <person name="Creasy H.H."/>
            <person name="Koenig S.S.K."/>
            <person name="Galens K."/>
            <person name="Orvis J."/>
            <person name="Creasy T."/>
            <person name="Biedendieck R."/>
            <person name="Braun C."/>
            <person name="Grayburn S."/>
            <person name="Jahn D."/>
            <person name="Ravel J."/>
            <person name="Vary P.S."/>
        </authorList>
    </citation>
    <scope>NUCLEOTIDE SEQUENCE</scope>
    <source>
        <strain>QM B1551</strain>
    </source>
</reference>
<dbReference type="AlphaFoldDB" id="Q1W5C2"/>
<dbReference type="Proteomes" id="UP000000935">
    <property type="component" value="Plasmid pBM200"/>
</dbReference>
<reference evidence="2 3" key="1">
    <citation type="journal article" date="1997" name="Plasmid">
        <title>Replicons of the Indigenous Plasmids of Bacillus megaterium QM B1551.</title>
        <authorList>
            <person name="Stevenson D.M."/>
            <person name="Zhou Y."/>
            <person name="Mueller K."/>
            <person name="Jablonski L."/>
            <person name="Vary P.S."/>
        </authorList>
    </citation>
    <scope>NUCLEOTIDE SEQUENCE [LARGE SCALE GENOMIC DNA]</scope>
    <source>
        <strain evidence="3">ATCC 12872 / QMB1551</strain>
        <plasmid evidence="2 3">pBM200</plasmid>
    </source>
</reference>
<geneLocation type="plasmid" evidence="2 3">
    <name>pBM200</name>
</geneLocation>
<feature type="coiled-coil region" evidence="1">
    <location>
        <begin position="14"/>
        <end position="51"/>
    </location>
</feature>
<reference evidence="2 3" key="2">
    <citation type="journal article" date="2001" name="Plasmid">
        <title>Discoveries within the Seven Plasmid Array of Bacillus megaterium QM B1551.</title>
        <authorList>
            <person name="Kunnimalaiyaan M."/>
            <person name="Zhou Y."/>
            <person name="Scholle M."/>
            <person name="Baisa G.A."/>
            <person name="Vary P.S."/>
        </authorList>
    </citation>
    <scope>NUCLEOTIDE SEQUENCE [LARGE SCALE GENOMIC DNA]</scope>
    <source>
        <strain evidence="3">ATCC 12872 / QMB1551</strain>
        <plasmid evidence="2 3">pBM200</plasmid>
    </source>
</reference>
<keyword evidence="1" id="KW-0175">Coiled coil</keyword>
<dbReference type="RefSeq" id="WP_012209761.1">
    <property type="nucleotide sequence ID" value="NC_010009.2"/>
</dbReference>
<gene>
    <name evidence="2" type="ordered locus">BMQ_pBM20010</name>
</gene>
<keyword evidence="2" id="KW-0614">Plasmid</keyword>
<evidence type="ECO:0000313" key="3">
    <source>
        <dbReference type="Proteomes" id="UP000000935"/>
    </source>
</evidence>
<reference evidence="2 3" key="4">
    <citation type="journal article" date="2011" name="J. Bacteriol.">
        <title>Genome sequences of the biotechnologically important Bacillus megaterium strains QM B1551 and DSM319.</title>
        <authorList>
            <person name="Eppinger M."/>
            <person name="Bunk B."/>
            <person name="Johns M.A."/>
            <person name="Edirisinghe J.N."/>
            <person name="Kutumbaka K.K."/>
            <person name="Koenig S.S."/>
            <person name="Huot Creasy H."/>
            <person name="Rosovitz M.J."/>
            <person name="Riley D.R."/>
            <person name="Daugherty S."/>
            <person name="Martin M."/>
            <person name="Elbourne L.D."/>
            <person name="Paulsen I."/>
            <person name="Biedendieck R."/>
            <person name="Braun C."/>
            <person name="Grayburn S."/>
            <person name="Dhingra S."/>
            <person name="Lukyanchuk V."/>
            <person name="Ball B."/>
            <person name="Ul-Qamar R."/>
            <person name="Seibel J."/>
            <person name="Bremer E."/>
            <person name="Jahn D."/>
            <person name="Ravel J."/>
            <person name="Vary P.S."/>
        </authorList>
    </citation>
    <scope>NUCLEOTIDE SEQUENCE [LARGE SCALE GENOMIC DNA]</scope>
    <source>
        <strain evidence="3">ATCC 12872 / QMB1551</strain>
        <plasmid evidence="2">pBM200</plasmid>
    </source>
</reference>
<evidence type="ECO:0000256" key="1">
    <source>
        <dbReference type="SAM" id="Coils"/>
    </source>
</evidence>
<dbReference type="KEGG" id="bmq:BMQ_pBM20010"/>
<protein>
    <submittedName>
        <fullName evidence="2">Uncharacterized protein</fullName>
    </submittedName>
</protein>
<keyword evidence="3" id="KW-1185">Reference proteome</keyword>
<proteinExistence type="predicted"/>
<accession>Q1W5C2</accession>